<dbReference type="PROSITE" id="PS50076">
    <property type="entry name" value="DNAJ_2"/>
    <property type="match status" value="1"/>
</dbReference>
<dbReference type="InterPro" id="IPR051100">
    <property type="entry name" value="DnaJ_subfamily_B/C"/>
</dbReference>
<feature type="region of interest" description="Disordered" evidence="1">
    <location>
        <begin position="109"/>
        <end position="156"/>
    </location>
</feature>
<feature type="compositionally biased region" description="Low complexity" evidence="1">
    <location>
        <begin position="132"/>
        <end position="142"/>
    </location>
</feature>
<evidence type="ECO:0000313" key="3">
    <source>
        <dbReference type="EMBL" id="CAK9026240.1"/>
    </source>
</evidence>
<dbReference type="InterPro" id="IPR001623">
    <property type="entry name" value="DnaJ_domain"/>
</dbReference>
<dbReference type="EMBL" id="CAXAMN010008691">
    <property type="protein sequence ID" value="CAK9026240.1"/>
    <property type="molecule type" value="Genomic_DNA"/>
</dbReference>
<protein>
    <recommendedName>
        <fullName evidence="2">J domain-containing protein</fullName>
    </recommendedName>
</protein>
<dbReference type="Gene3D" id="1.10.287.110">
    <property type="entry name" value="DnaJ domain"/>
    <property type="match status" value="1"/>
</dbReference>
<evidence type="ECO:0000313" key="5">
    <source>
        <dbReference type="Proteomes" id="UP001642484"/>
    </source>
</evidence>
<dbReference type="PANTHER" id="PTHR43908">
    <property type="entry name" value="AT29763P-RELATED"/>
    <property type="match status" value="1"/>
</dbReference>
<name>A0ABP0KIU5_9DINO</name>
<dbReference type="SUPFAM" id="SSF46565">
    <property type="entry name" value="Chaperone J-domain"/>
    <property type="match status" value="1"/>
</dbReference>
<gene>
    <name evidence="3" type="ORF">CCMP2556_LOCUS16287</name>
    <name evidence="4" type="ORF">CCMP2556_LOCUS22901</name>
</gene>
<feature type="domain" description="J" evidence="2">
    <location>
        <begin position="190"/>
        <end position="251"/>
    </location>
</feature>
<evidence type="ECO:0000256" key="1">
    <source>
        <dbReference type="SAM" id="MobiDB-lite"/>
    </source>
</evidence>
<keyword evidence="5" id="KW-1185">Reference proteome</keyword>
<organism evidence="3 5">
    <name type="scientific">Durusdinium trenchii</name>
    <dbReference type="NCBI Taxonomy" id="1381693"/>
    <lineage>
        <taxon>Eukaryota</taxon>
        <taxon>Sar</taxon>
        <taxon>Alveolata</taxon>
        <taxon>Dinophyceae</taxon>
        <taxon>Suessiales</taxon>
        <taxon>Symbiodiniaceae</taxon>
        <taxon>Durusdinium</taxon>
    </lineage>
</organism>
<comment type="caution">
    <text evidence="3">The sequence shown here is derived from an EMBL/GenBank/DDBJ whole genome shotgun (WGS) entry which is preliminary data.</text>
</comment>
<dbReference type="Pfam" id="PF00226">
    <property type="entry name" value="DnaJ"/>
    <property type="match status" value="1"/>
</dbReference>
<dbReference type="Proteomes" id="UP001642484">
    <property type="component" value="Unassembled WGS sequence"/>
</dbReference>
<dbReference type="EMBL" id="CAXAMN010014435">
    <property type="protein sequence ID" value="CAK9043230.1"/>
    <property type="molecule type" value="Genomic_DNA"/>
</dbReference>
<accession>A0ABP0KIU5</accession>
<feature type="compositionally biased region" description="Basic and acidic residues" evidence="1">
    <location>
        <begin position="462"/>
        <end position="479"/>
    </location>
</feature>
<evidence type="ECO:0000313" key="4">
    <source>
        <dbReference type="EMBL" id="CAK9043230.1"/>
    </source>
</evidence>
<evidence type="ECO:0000259" key="2">
    <source>
        <dbReference type="PROSITE" id="PS50076"/>
    </source>
</evidence>
<dbReference type="InterPro" id="IPR036869">
    <property type="entry name" value="J_dom_sf"/>
</dbReference>
<feature type="region of interest" description="Disordered" evidence="1">
    <location>
        <begin position="451"/>
        <end position="479"/>
    </location>
</feature>
<dbReference type="CDD" id="cd06257">
    <property type="entry name" value="DnaJ"/>
    <property type="match status" value="1"/>
</dbReference>
<feature type="non-terminal residue" evidence="3">
    <location>
        <position position="479"/>
    </location>
</feature>
<sequence>MAKRKLEENAVTACCDEGKAKKRHRKFWTPEERGKVRPWVAELMILSDIDSNKRGGAQWFKEQRKKVLSMAPEEWRQRIQDIKFKANTKTVHGASADELIEEIEPAFRSTASPAVPPDRKASTAAPPPAAPATPACSVPAPVQNRSPHSSREPAGRGIERYFNVKCSLAVAVAPRPHPKRLSLHAGPGRDHYAVLRLHKSCSMQQVHAAYKQRALETHPDKGGSHDEFLAVKEAFEILSDYAKRAQLDGQAFAYERPSQSPDYTRFLLSELLLKKLPKELLTHVDLPTLRALKSLLAEMRDRQRTEGRRRLEPVQKKGNGLVKCANGDYLVTISWNNFRLQVSHIKDLQMATNIHSAFVQLRETAKDRIKRAMARRSSEGDEEPALTDEELLAAQAEQPYMILFASDFRRKWQETDSEDETIAIPSGSHDRWMSPWTPNLATALAFRRQMRDQLGRRGKSAARFDDKKNMQDLAQKEPR</sequence>
<reference evidence="3 5" key="1">
    <citation type="submission" date="2024-02" db="EMBL/GenBank/DDBJ databases">
        <authorList>
            <person name="Chen Y."/>
            <person name="Shah S."/>
            <person name="Dougan E. K."/>
            <person name="Thang M."/>
            <person name="Chan C."/>
        </authorList>
    </citation>
    <scope>NUCLEOTIDE SEQUENCE [LARGE SCALE GENOMIC DNA]</scope>
</reference>
<dbReference type="PANTHER" id="PTHR43908:SF3">
    <property type="entry name" value="AT29763P-RELATED"/>
    <property type="match status" value="1"/>
</dbReference>
<dbReference type="SMART" id="SM00271">
    <property type="entry name" value="DnaJ"/>
    <property type="match status" value="1"/>
</dbReference>
<proteinExistence type="predicted"/>